<proteinExistence type="predicted"/>
<protein>
    <submittedName>
        <fullName evidence="1">Uncharacterized protein</fullName>
    </submittedName>
</protein>
<organism evidence="1 2">
    <name type="scientific">Steinernema carpocapsae</name>
    <name type="common">Entomopathogenic nematode</name>
    <dbReference type="NCBI Taxonomy" id="34508"/>
    <lineage>
        <taxon>Eukaryota</taxon>
        <taxon>Metazoa</taxon>
        <taxon>Ecdysozoa</taxon>
        <taxon>Nematoda</taxon>
        <taxon>Chromadorea</taxon>
        <taxon>Rhabditida</taxon>
        <taxon>Tylenchina</taxon>
        <taxon>Panagrolaimomorpha</taxon>
        <taxon>Strongyloidoidea</taxon>
        <taxon>Steinernematidae</taxon>
        <taxon>Steinernema</taxon>
    </lineage>
</organism>
<comment type="caution">
    <text evidence="1">The sequence shown here is derived from an EMBL/GenBank/DDBJ whole genome shotgun (WGS) entry which is preliminary data.</text>
</comment>
<keyword evidence="2" id="KW-1185">Reference proteome</keyword>
<gene>
    <name evidence="1" type="ORF">L596_020339</name>
</gene>
<evidence type="ECO:0000313" key="2">
    <source>
        <dbReference type="Proteomes" id="UP000298663"/>
    </source>
</evidence>
<reference evidence="1 2" key="2">
    <citation type="journal article" date="2019" name="G3 (Bethesda)">
        <title>Hybrid Assembly of the Genome of the Entomopathogenic Nematode Steinernema carpocapsae Identifies the X-Chromosome.</title>
        <authorList>
            <person name="Serra L."/>
            <person name="Macchietto M."/>
            <person name="Macias-Munoz A."/>
            <person name="McGill C.J."/>
            <person name="Rodriguez I.M."/>
            <person name="Rodriguez B."/>
            <person name="Murad R."/>
            <person name="Mortazavi A."/>
        </authorList>
    </citation>
    <scope>NUCLEOTIDE SEQUENCE [LARGE SCALE GENOMIC DNA]</scope>
    <source>
        <strain evidence="1 2">ALL</strain>
    </source>
</reference>
<reference evidence="1 2" key="1">
    <citation type="journal article" date="2015" name="Genome Biol.">
        <title>Comparative genomics of Steinernema reveals deeply conserved gene regulatory networks.</title>
        <authorList>
            <person name="Dillman A.R."/>
            <person name="Macchietto M."/>
            <person name="Porter C.F."/>
            <person name="Rogers A."/>
            <person name="Williams B."/>
            <person name="Antoshechkin I."/>
            <person name="Lee M.M."/>
            <person name="Goodwin Z."/>
            <person name="Lu X."/>
            <person name="Lewis E.E."/>
            <person name="Goodrich-Blair H."/>
            <person name="Stock S.P."/>
            <person name="Adams B.J."/>
            <person name="Sternberg P.W."/>
            <person name="Mortazavi A."/>
        </authorList>
    </citation>
    <scope>NUCLEOTIDE SEQUENCE [LARGE SCALE GENOMIC DNA]</scope>
    <source>
        <strain evidence="1 2">ALL</strain>
    </source>
</reference>
<name>A0A4U5MT87_STECR</name>
<dbReference type="Proteomes" id="UP000298663">
    <property type="component" value="Unassembled WGS sequence"/>
</dbReference>
<accession>A0A4U5MT87</accession>
<dbReference type="AlphaFoldDB" id="A0A4U5MT87"/>
<sequence length="73" mass="8750">MTRKVPELDEQFLPFGGPTKITRIIFTSSLRLQFFEKMHNVPRFQIDPCTECEVSERVILQKPLEHNKKSFRW</sequence>
<evidence type="ECO:0000313" key="1">
    <source>
        <dbReference type="EMBL" id="TKR72961.1"/>
    </source>
</evidence>
<dbReference type="EMBL" id="AZBU02000006">
    <property type="protein sequence ID" value="TKR72961.1"/>
    <property type="molecule type" value="Genomic_DNA"/>
</dbReference>